<dbReference type="Proteomes" id="UP000236291">
    <property type="component" value="Unassembled WGS sequence"/>
</dbReference>
<reference evidence="1 2" key="1">
    <citation type="journal article" date="2014" name="Am. J. Bot.">
        <title>Genome assembly and annotation for red clover (Trifolium pratense; Fabaceae).</title>
        <authorList>
            <person name="Istvanek J."/>
            <person name="Jaros M."/>
            <person name="Krenek A."/>
            <person name="Repkova J."/>
        </authorList>
    </citation>
    <scope>NUCLEOTIDE SEQUENCE [LARGE SCALE GENOMIC DNA]</scope>
    <source>
        <strain evidence="2">cv. Tatra</strain>
        <tissue evidence="1">Young leaves</tissue>
    </source>
</reference>
<name>A0A2K3PNR4_TRIPR</name>
<reference evidence="1 2" key="2">
    <citation type="journal article" date="2017" name="Front. Plant Sci.">
        <title>Gene Classification and Mining of Molecular Markers Useful in Red Clover (Trifolium pratense) Breeding.</title>
        <authorList>
            <person name="Istvanek J."/>
            <person name="Dluhosova J."/>
            <person name="Dluhos P."/>
            <person name="Patkova L."/>
            <person name="Nedelnik J."/>
            <person name="Repkova J."/>
        </authorList>
    </citation>
    <scope>NUCLEOTIDE SEQUENCE [LARGE SCALE GENOMIC DNA]</scope>
    <source>
        <strain evidence="2">cv. Tatra</strain>
        <tissue evidence="1">Young leaves</tissue>
    </source>
</reference>
<evidence type="ECO:0000313" key="1">
    <source>
        <dbReference type="EMBL" id="PNY16911.1"/>
    </source>
</evidence>
<gene>
    <name evidence="1" type="ORF">L195_g013641</name>
</gene>
<evidence type="ECO:0000313" key="2">
    <source>
        <dbReference type="Proteomes" id="UP000236291"/>
    </source>
</evidence>
<protein>
    <submittedName>
        <fullName evidence="1">Uncharacterized protein</fullName>
    </submittedName>
</protein>
<sequence length="76" mass="8001">MLYFFPQALTVGGGWISQTVMASLFEAGCSGRNGFVVCPETRFVCGPTHPFLGVVVGGEFCVKVLVASSVPVNLDC</sequence>
<comment type="caution">
    <text evidence="1">The sequence shown here is derived from an EMBL/GenBank/DDBJ whole genome shotgun (WGS) entry which is preliminary data.</text>
</comment>
<proteinExistence type="predicted"/>
<dbReference type="AlphaFoldDB" id="A0A2K3PNR4"/>
<dbReference type="EMBL" id="ASHM01008913">
    <property type="protein sequence ID" value="PNY16911.1"/>
    <property type="molecule type" value="Genomic_DNA"/>
</dbReference>
<accession>A0A2K3PNR4</accession>
<organism evidence="1 2">
    <name type="scientific">Trifolium pratense</name>
    <name type="common">Red clover</name>
    <dbReference type="NCBI Taxonomy" id="57577"/>
    <lineage>
        <taxon>Eukaryota</taxon>
        <taxon>Viridiplantae</taxon>
        <taxon>Streptophyta</taxon>
        <taxon>Embryophyta</taxon>
        <taxon>Tracheophyta</taxon>
        <taxon>Spermatophyta</taxon>
        <taxon>Magnoliopsida</taxon>
        <taxon>eudicotyledons</taxon>
        <taxon>Gunneridae</taxon>
        <taxon>Pentapetalae</taxon>
        <taxon>rosids</taxon>
        <taxon>fabids</taxon>
        <taxon>Fabales</taxon>
        <taxon>Fabaceae</taxon>
        <taxon>Papilionoideae</taxon>
        <taxon>50 kb inversion clade</taxon>
        <taxon>NPAAA clade</taxon>
        <taxon>Hologalegina</taxon>
        <taxon>IRL clade</taxon>
        <taxon>Trifolieae</taxon>
        <taxon>Trifolium</taxon>
    </lineage>
</organism>